<protein>
    <submittedName>
        <fullName evidence="1">ANR family transcriptional regulator</fullName>
    </submittedName>
</protein>
<dbReference type="NCBIfam" id="NF033650">
    <property type="entry name" value="ANR_neg_reg"/>
    <property type="match status" value="1"/>
</dbReference>
<evidence type="ECO:0000313" key="1">
    <source>
        <dbReference type="EMBL" id="HAG3504787.1"/>
    </source>
</evidence>
<name>A0A762BY58_SALER</name>
<reference evidence="1" key="2">
    <citation type="submission" date="2020-02" db="EMBL/GenBank/DDBJ databases">
        <authorList>
            <consortium name="NCBI Pathogen Detection Project"/>
        </authorList>
    </citation>
    <scope>NUCLEOTIDE SEQUENCE</scope>
    <source>
        <strain evidence="1">MA.1090600297</strain>
    </source>
</reference>
<organism evidence="1">
    <name type="scientific">Salmonella enterica</name>
    <name type="common">Salmonella choleraesuis</name>
    <dbReference type="NCBI Taxonomy" id="28901"/>
    <lineage>
        <taxon>Bacteria</taxon>
        <taxon>Pseudomonadati</taxon>
        <taxon>Pseudomonadota</taxon>
        <taxon>Gammaproteobacteria</taxon>
        <taxon>Enterobacterales</taxon>
        <taxon>Enterobacteriaceae</taxon>
        <taxon>Salmonella</taxon>
    </lineage>
</organism>
<reference evidence="1" key="1">
    <citation type="journal article" date="2018" name="Genome Biol.">
        <title>SKESA: strategic k-mer extension for scrupulous assemblies.</title>
        <authorList>
            <person name="Souvorov A."/>
            <person name="Agarwala R."/>
            <person name="Lipman D.J."/>
        </authorList>
    </citation>
    <scope>NUCLEOTIDE SEQUENCE</scope>
    <source>
        <strain evidence="1">MA.1090600297</strain>
    </source>
</reference>
<dbReference type="EMBL" id="DAAYBQ010000017">
    <property type="protein sequence ID" value="HAG3504787.1"/>
    <property type="molecule type" value="Genomic_DNA"/>
</dbReference>
<dbReference type="InterPro" id="IPR047666">
    <property type="entry name" value="ANR_neg_reg"/>
</dbReference>
<proteinExistence type="predicted"/>
<comment type="caution">
    <text evidence="1">The sequence shown here is derived from an EMBL/GenBank/DDBJ whole genome shotgun (WGS) entry which is preliminary data.</text>
</comment>
<sequence length="159" mass="17506">MEKEKTSLYNDVINFISKNPGQRTAAVRAAFSDCPASSVDGAIKRAYAAGVLIREVSGEGFFLYSVAEANTDYKARNPINEKYSQAVGKAVDLERRGLFNRAGVAWLGAMQLAVTERERDMCANRRRHSLSMGALHSRSESRNSGHGGVYCGILPTWMR</sequence>
<accession>A0A762BY58</accession>
<gene>
    <name evidence="1" type="ORF">G8Z56_003697</name>
</gene>
<dbReference type="AlphaFoldDB" id="A0A762BY58"/>